<accession>A0A5C6FLI9</accession>
<evidence type="ECO:0000259" key="1">
    <source>
        <dbReference type="Pfam" id="PF01797"/>
    </source>
</evidence>
<sequence>MPRPPRADAAGEIYHVLNRGNGRQAVFHKNVDYEAFERVLIEGLQKFPVHLFAYCWMPNHWHMVLSPQRDGAMSRLM</sequence>
<evidence type="ECO:0000313" key="2">
    <source>
        <dbReference type="EMBL" id="TWU60664.1"/>
    </source>
</evidence>
<reference evidence="2 3" key="1">
    <citation type="submission" date="2019-02" db="EMBL/GenBank/DDBJ databases">
        <title>Deep-cultivation of Planctomycetes and their phenomic and genomic characterization uncovers novel biology.</title>
        <authorList>
            <person name="Wiegand S."/>
            <person name="Jogler M."/>
            <person name="Boedeker C."/>
            <person name="Pinto D."/>
            <person name="Vollmers J."/>
            <person name="Rivas-Marin E."/>
            <person name="Kohn T."/>
            <person name="Peeters S.H."/>
            <person name="Heuer A."/>
            <person name="Rast P."/>
            <person name="Oberbeckmann S."/>
            <person name="Bunk B."/>
            <person name="Jeske O."/>
            <person name="Meyerdierks A."/>
            <person name="Storesund J.E."/>
            <person name="Kallscheuer N."/>
            <person name="Luecker S."/>
            <person name="Lage O.M."/>
            <person name="Pohl T."/>
            <person name="Merkel B.J."/>
            <person name="Hornburger P."/>
            <person name="Mueller R.-W."/>
            <person name="Bruemmer F."/>
            <person name="Labrenz M."/>
            <person name="Spormann A.M."/>
            <person name="Op Den Camp H."/>
            <person name="Overmann J."/>
            <person name="Amann R."/>
            <person name="Jetten M.S.M."/>
            <person name="Mascher T."/>
            <person name="Medema M.H."/>
            <person name="Devos D.P."/>
            <person name="Kaster A.-K."/>
            <person name="Ovreas L."/>
            <person name="Rohde M."/>
            <person name="Galperin M.Y."/>
            <person name="Jogler C."/>
        </authorList>
    </citation>
    <scope>NUCLEOTIDE SEQUENCE [LARGE SCALE GENOMIC DNA]</scope>
    <source>
        <strain evidence="2 3">Poly51</strain>
    </source>
</reference>
<dbReference type="Gene3D" id="3.30.70.1290">
    <property type="entry name" value="Transposase IS200-like"/>
    <property type="match status" value="1"/>
</dbReference>
<name>A0A5C6FLI9_9BACT</name>
<dbReference type="RefSeq" id="WP_315853653.1">
    <property type="nucleotide sequence ID" value="NZ_SJPW01000001.1"/>
</dbReference>
<dbReference type="SUPFAM" id="SSF143422">
    <property type="entry name" value="Transposase IS200-like"/>
    <property type="match status" value="1"/>
</dbReference>
<dbReference type="EMBL" id="SJPW01000001">
    <property type="protein sequence ID" value="TWU60664.1"/>
    <property type="molecule type" value="Genomic_DNA"/>
</dbReference>
<organism evidence="2 3">
    <name type="scientific">Rubripirellula tenax</name>
    <dbReference type="NCBI Taxonomy" id="2528015"/>
    <lineage>
        <taxon>Bacteria</taxon>
        <taxon>Pseudomonadati</taxon>
        <taxon>Planctomycetota</taxon>
        <taxon>Planctomycetia</taxon>
        <taxon>Pirellulales</taxon>
        <taxon>Pirellulaceae</taxon>
        <taxon>Rubripirellula</taxon>
    </lineage>
</organism>
<dbReference type="PANTHER" id="PTHR34322">
    <property type="entry name" value="TRANSPOSASE, Y1_TNP DOMAIN-CONTAINING"/>
    <property type="match status" value="1"/>
</dbReference>
<dbReference type="Pfam" id="PF01797">
    <property type="entry name" value="Y1_Tnp"/>
    <property type="match status" value="1"/>
</dbReference>
<dbReference type="GO" id="GO:0003677">
    <property type="term" value="F:DNA binding"/>
    <property type="evidence" value="ECO:0007669"/>
    <property type="project" value="InterPro"/>
</dbReference>
<dbReference type="InterPro" id="IPR036515">
    <property type="entry name" value="Transposase_17_sf"/>
</dbReference>
<protein>
    <submittedName>
        <fullName evidence="2">Transposase IS200 like protein</fullName>
    </submittedName>
</protein>
<dbReference type="GO" id="GO:0006313">
    <property type="term" value="P:DNA transposition"/>
    <property type="evidence" value="ECO:0007669"/>
    <property type="project" value="InterPro"/>
</dbReference>
<dbReference type="InterPro" id="IPR002686">
    <property type="entry name" value="Transposase_17"/>
</dbReference>
<dbReference type="AlphaFoldDB" id="A0A5C6FLI9"/>
<proteinExistence type="predicted"/>
<keyword evidence="3" id="KW-1185">Reference proteome</keyword>
<feature type="domain" description="Transposase IS200-like" evidence="1">
    <location>
        <begin position="13"/>
        <end position="77"/>
    </location>
</feature>
<dbReference type="GO" id="GO:0004803">
    <property type="term" value="F:transposase activity"/>
    <property type="evidence" value="ECO:0007669"/>
    <property type="project" value="InterPro"/>
</dbReference>
<gene>
    <name evidence="2" type="ORF">Poly51_09440</name>
</gene>
<dbReference type="Proteomes" id="UP000318288">
    <property type="component" value="Unassembled WGS sequence"/>
</dbReference>
<comment type="caution">
    <text evidence="2">The sequence shown here is derived from an EMBL/GenBank/DDBJ whole genome shotgun (WGS) entry which is preliminary data.</text>
</comment>
<dbReference type="PANTHER" id="PTHR34322:SF2">
    <property type="entry name" value="TRANSPOSASE IS200-LIKE DOMAIN-CONTAINING PROTEIN"/>
    <property type="match status" value="1"/>
</dbReference>
<evidence type="ECO:0000313" key="3">
    <source>
        <dbReference type="Proteomes" id="UP000318288"/>
    </source>
</evidence>